<evidence type="ECO:0000313" key="2">
    <source>
        <dbReference type="Proteomes" id="UP001046350"/>
    </source>
</evidence>
<keyword evidence="2" id="KW-1185">Reference proteome</keyword>
<name>A0ABX8NC83_9PSED</name>
<reference evidence="1" key="1">
    <citation type="journal article" date="2021" name="Microorganisms">
        <title>The Ever-Expanding Pseudomonas Genus: Description of 43 New Species and Partition of the Pseudomonas putida Group.</title>
        <authorList>
            <person name="Girard L."/>
            <person name="Lood C."/>
            <person name="Hofte M."/>
            <person name="Vandamme P."/>
            <person name="Rokni-Zadeh H."/>
            <person name="van Noort V."/>
            <person name="Lavigne R."/>
            <person name="De Mot R."/>
        </authorList>
    </citation>
    <scope>NUCLEOTIDE SEQUENCE</scope>
    <source>
        <strain evidence="1">COW40</strain>
    </source>
</reference>
<dbReference type="Proteomes" id="UP001046350">
    <property type="component" value="Chromosome"/>
</dbReference>
<dbReference type="EMBL" id="CP077076">
    <property type="protein sequence ID" value="QXH53609.1"/>
    <property type="molecule type" value="Genomic_DNA"/>
</dbReference>
<sequence>MEQFQTSALALQKHLLNLRQQLATLDAQGQQDKADQLATLITHIEQALAGLPLALVPPTLQ</sequence>
<organism evidence="1 2">
    <name type="scientific">Pseudomonas fakonensis</name>
    <dbReference type="NCBI Taxonomy" id="2842355"/>
    <lineage>
        <taxon>Bacteria</taxon>
        <taxon>Pseudomonadati</taxon>
        <taxon>Pseudomonadota</taxon>
        <taxon>Gammaproteobacteria</taxon>
        <taxon>Pseudomonadales</taxon>
        <taxon>Pseudomonadaceae</taxon>
        <taxon>Pseudomonas</taxon>
    </lineage>
</organism>
<evidence type="ECO:0000313" key="1">
    <source>
        <dbReference type="EMBL" id="QXH53609.1"/>
    </source>
</evidence>
<accession>A0ABX8NC83</accession>
<protein>
    <submittedName>
        <fullName evidence="1">Uncharacterized protein</fullName>
    </submittedName>
</protein>
<proteinExistence type="predicted"/>
<gene>
    <name evidence="1" type="ORF">KSS94_11025</name>
</gene>
<dbReference type="RefSeq" id="WP_217843006.1">
    <property type="nucleotide sequence ID" value="NZ_CP077076.1"/>
</dbReference>